<dbReference type="HAMAP" id="MF_00082">
    <property type="entry name" value="ArgB"/>
    <property type="match status" value="1"/>
</dbReference>
<dbReference type="NCBIfam" id="TIGR00761">
    <property type="entry name" value="argB"/>
    <property type="match status" value="1"/>
</dbReference>
<dbReference type="InterPro" id="IPR037528">
    <property type="entry name" value="ArgB"/>
</dbReference>
<dbReference type="UniPathway" id="UPA00068">
    <property type="reaction ID" value="UER00107"/>
</dbReference>
<evidence type="ECO:0000256" key="4">
    <source>
        <dbReference type="ARBA" id="ARBA00022679"/>
    </source>
</evidence>
<keyword evidence="12" id="KW-1185">Reference proteome</keyword>
<dbReference type="PRINTS" id="PR01469">
    <property type="entry name" value="CARBMTKINASE"/>
</dbReference>
<name>A0A074LM25_9BACL</name>
<dbReference type="Gene3D" id="3.40.1160.10">
    <property type="entry name" value="Acetylglutamate kinase-like"/>
    <property type="match status" value="1"/>
</dbReference>
<feature type="site" description="Transition state stabilizer" evidence="9">
    <location>
        <position position="254"/>
    </location>
</feature>
<proteinExistence type="inferred from homology"/>
<keyword evidence="7 9" id="KW-0067">ATP-binding</keyword>
<dbReference type="InterPro" id="IPR036393">
    <property type="entry name" value="AceGlu_kinase-like_sf"/>
</dbReference>
<sequence>MQASESTVSDKLSVSEKAQVLIEALPYIQKFAGKIVVVKYGGSTIQADGDRPDRIDPVILDIIWLKQVGLQPVVVHGGGKAITKMLNALGHQAQFVDGLRVTDGPTMEVVEMVLGGQVNKQLVAAFGAAGSPAVGITGVDGHLLQVRKKNHPGGDLGLVGEVAGVQTGVLKALLSGGFIPVIAPIGVDEHGTRYNVNADSAAGAIAGALSAEKLILLTDVPGIMQNGTVLSEVTAADILRLIDEGTIHGGMVPKVEACLNALEYGARHVHILNGNERHALLLEVFTKNGIGTLVRGGEPTV</sequence>
<dbReference type="GO" id="GO:0005524">
    <property type="term" value="F:ATP binding"/>
    <property type="evidence" value="ECO:0007669"/>
    <property type="project" value="UniProtKB-UniRule"/>
</dbReference>
<keyword evidence="4 9" id="KW-0808">Transferase</keyword>
<comment type="catalytic activity">
    <reaction evidence="8 9">
        <text>N-acetyl-L-glutamate + ATP = N-acetyl-L-glutamyl 5-phosphate + ADP</text>
        <dbReference type="Rhea" id="RHEA:14629"/>
        <dbReference type="ChEBI" id="CHEBI:30616"/>
        <dbReference type="ChEBI" id="CHEBI:44337"/>
        <dbReference type="ChEBI" id="CHEBI:57936"/>
        <dbReference type="ChEBI" id="CHEBI:456216"/>
        <dbReference type="EC" id="2.7.2.8"/>
    </reaction>
</comment>
<comment type="subcellular location">
    <subcellularLocation>
        <location evidence="9">Cytoplasm</location>
    </subcellularLocation>
</comment>
<feature type="site" description="Transition state stabilizer" evidence="9">
    <location>
        <position position="39"/>
    </location>
</feature>
<evidence type="ECO:0000256" key="6">
    <source>
        <dbReference type="ARBA" id="ARBA00022777"/>
    </source>
</evidence>
<dbReference type="OrthoDB" id="9803155at2"/>
<dbReference type="GO" id="GO:0042450">
    <property type="term" value="P:L-arginine biosynthetic process via ornithine"/>
    <property type="evidence" value="ECO:0007669"/>
    <property type="project" value="UniProtKB-UniRule"/>
</dbReference>
<evidence type="ECO:0000259" key="10">
    <source>
        <dbReference type="Pfam" id="PF00696"/>
    </source>
</evidence>
<comment type="similarity">
    <text evidence="9">Belongs to the acetylglutamate kinase family. ArgB subfamily.</text>
</comment>
<dbReference type="InterPro" id="IPR004662">
    <property type="entry name" value="AcgluKinase_fam"/>
</dbReference>
<keyword evidence="9" id="KW-0963">Cytoplasm</keyword>
<reference evidence="11 12" key="1">
    <citation type="journal article" date="2013" name="Int. J. Syst. Evol. Microbiol.">
        <title>Tumebacillus flagellatus sp. nov., an alpha-amylase/pullulanase-producing bacterium isolated from cassava wastewater.</title>
        <authorList>
            <person name="Wang Q."/>
            <person name="Xie N."/>
            <person name="Qin Y."/>
            <person name="Shen N."/>
            <person name="Zhu J."/>
            <person name="Mi H."/>
            <person name="Huang R."/>
        </authorList>
    </citation>
    <scope>NUCLEOTIDE SEQUENCE [LARGE SCALE GENOMIC DNA]</scope>
    <source>
        <strain evidence="11 12">GST4</strain>
    </source>
</reference>
<dbReference type="PANTHER" id="PTHR23342:SF0">
    <property type="entry name" value="N-ACETYLGLUTAMATE SYNTHASE, MITOCHONDRIAL"/>
    <property type="match status" value="1"/>
</dbReference>
<dbReference type="Proteomes" id="UP000027931">
    <property type="component" value="Unassembled WGS sequence"/>
</dbReference>
<feature type="domain" description="Aspartate/glutamate/uridylate kinase" evidence="10">
    <location>
        <begin position="34"/>
        <end position="273"/>
    </location>
</feature>
<feature type="binding site" evidence="9">
    <location>
        <begin position="78"/>
        <end position="79"/>
    </location>
    <ligand>
        <name>substrate</name>
    </ligand>
</feature>
<feature type="binding site" evidence="9">
    <location>
        <position position="195"/>
    </location>
    <ligand>
        <name>substrate</name>
    </ligand>
</feature>
<keyword evidence="6 9" id="KW-0418">Kinase</keyword>
<comment type="function">
    <text evidence="9">Catalyzes the ATP-dependent phosphorylation of N-acetyl-L-glutamate.</text>
</comment>
<dbReference type="InterPro" id="IPR001048">
    <property type="entry name" value="Asp/Glu/Uridylate_kinase"/>
</dbReference>
<feature type="binding site" evidence="9">
    <location>
        <position position="100"/>
    </location>
    <ligand>
        <name>substrate</name>
    </ligand>
</feature>
<dbReference type="AlphaFoldDB" id="A0A074LM25"/>
<keyword evidence="2 9" id="KW-0055">Arginine biosynthesis</keyword>
<evidence type="ECO:0000256" key="3">
    <source>
        <dbReference type="ARBA" id="ARBA00022605"/>
    </source>
</evidence>
<dbReference type="FunFam" id="3.40.1160.10:FF:000004">
    <property type="entry name" value="Acetylglutamate kinase"/>
    <property type="match status" value="1"/>
</dbReference>
<dbReference type="RefSeq" id="WP_038092786.1">
    <property type="nucleotide sequence ID" value="NZ_JMIR01000035.1"/>
</dbReference>
<dbReference type="PANTHER" id="PTHR23342">
    <property type="entry name" value="N-ACETYLGLUTAMATE SYNTHASE"/>
    <property type="match status" value="1"/>
</dbReference>
<evidence type="ECO:0000256" key="2">
    <source>
        <dbReference type="ARBA" id="ARBA00022571"/>
    </source>
</evidence>
<dbReference type="CDD" id="cd04250">
    <property type="entry name" value="AAK_NAGK-C"/>
    <property type="match status" value="1"/>
</dbReference>
<evidence type="ECO:0000313" key="12">
    <source>
        <dbReference type="Proteomes" id="UP000027931"/>
    </source>
</evidence>
<dbReference type="PIRSF" id="PIRSF000728">
    <property type="entry name" value="NAGK"/>
    <property type="match status" value="1"/>
</dbReference>
<dbReference type="eggNOG" id="COG0548">
    <property type="taxonomic scope" value="Bacteria"/>
</dbReference>
<gene>
    <name evidence="9" type="primary">argB</name>
    <name evidence="11" type="ORF">EL26_20105</name>
</gene>
<keyword evidence="3 9" id="KW-0028">Amino-acid biosynthesis</keyword>
<keyword evidence="5 9" id="KW-0547">Nucleotide-binding</keyword>
<dbReference type="InterPro" id="IPR041727">
    <property type="entry name" value="NAGK-C"/>
</dbReference>
<dbReference type="STRING" id="1157490.EL26_20105"/>
<evidence type="ECO:0000256" key="9">
    <source>
        <dbReference type="HAMAP-Rule" id="MF_00082"/>
    </source>
</evidence>
<dbReference type="Pfam" id="PF00696">
    <property type="entry name" value="AA_kinase"/>
    <property type="match status" value="1"/>
</dbReference>
<protein>
    <recommendedName>
        <fullName evidence="9">Acetylglutamate kinase</fullName>
        <ecNumber evidence="9">2.7.2.8</ecNumber>
    </recommendedName>
    <alternativeName>
        <fullName evidence="9">N-acetyl-L-glutamate 5-phosphotransferase</fullName>
    </alternativeName>
    <alternativeName>
        <fullName evidence="9">NAG kinase</fullName>
        <shortName evidence="9">NAGK</shortName>
    </alternativeName>
</protein>
<dbReference type="SUPFAM" id="SSF53633">
    <property type="entry name" value="Carbamate kinase-like"/>
    <property type="match status" value="1"/>
</dbReference>
<evidence type="ECO:0000313" key="11">
    <source>
        <dbReference type="EMBL" id="KEO81590.1"/>
    </source>
</evidence>
<dbReference type="EMBL" id="JMIR01000035">
    <property type="protein sequence ID" value="KEO81590.1"/>
    <property type="molecule type" value="Genomic_DNA"/>
</dbReference>
<dbReference type="GO" id="GO:0005737">
    <property type="term" value="C:cytoplasm"/>
    <property type="evidence" value="ECO:0007669"/>
    <property type="project" value="UniProtKB-SubCell"/>
</dbReference>
<dbReference type="EC" id="2.7.2.8" evidence="9"/>
<dbReference type="GO" id="GO:0003991">
    <property type="term" value="F:acetylglutamate kinase activity"/>
    <property type="evidence" value="ECO:0007669"/>
    <property type="project" value="UniProtKB-UniRule"/>
</dbReference>
<comment type="caution">
    <text evidence="11">The sequence shown here is derived from an EMBL/GenBank/DDBJ whole genome shotgun (WGS) entry which is preliminary data.</text>
</comment>
<evidence type="ECO:0000256" key="7">
    <source>
        <dbReference type="ARBA" id="ARBA00022840"/>
    </source>
</evidence>
<accession>A0A074LM25</accession>
<evidence type="ECO:0000256" key="5">
    <source>
        <dbReference type="ARBA" id="ARBA00022741"/>
    </source>
</evidence>
<evidence type="ECO:0000256" key="1">
    <source>
        <dbReference type="ARBA" id="ARBA00004828"/>
    </source>
</evidence>
<comment type="pathway">
    <text evidence="1 9">Amino-acid biosynthesis; L-arginine biosynthesis; N(2)-acetyl-L-ornithine from L-glutamate: step 2/4.</text>
</comment>
<organism evidence="11 12">
    <name type="scientific">Tumebacillus flagellatus</name>
    <dbReference type="NCBI Taxonomy" id="1157490"/>
    <lineage>
        <taxon>Bacteria</taxon>
        <taxon>Bacillati</taxon>
        <taxon>Bacillota</taxon>
        <taxon>Bacilli</taxon>
        <taxon>Bacillales</taxon>
        <taxon>Alicyclobacillaceae</taxon>
        <taxon>Tumebacillus</taxon>
    </lineage>
</organism>
<evidence type="ECO:0000256" key="8">
    <source>
        <dbReference type="ARBA" id="ARBA00048141"/>
    </source>
</evidence>